<dbReference type="OrthoDB" id="4130395at2"/>
<dbReference type="Proteomes" id="UP000319103">
    <property type="component" value="Unassembled WGS sequence"/>
</dbReference>
<dbReference type="AlphaFoldDB" id="A0A540W4L7"/>
<gene>
    <name evidence="1" type="ORF">E6W39_18960</name>
</gene>
<organism evidence="1 2">
    <name type="scientific">Kitasatospora acidiphila</name>
    <dbReference type="NCBI Taxonomy" id="2567942"/>
    <lineage>
        <taxon>Bacteria</taxon>
        <taxon>Bacillati</taxon>
        <taxon>Actinomycetota</taxon>
        <taxon>Actinomycetes</taxon>
        <taxon>Kitasatosporales</taxon>
        <taxon>Streptomycetaceae</taxon>
        <taxon>Kitasatospora</taxon>
    </lineage>
</organism>
<sequence>MAVTGQTTSQIRVAGTGHLYIAPVGTAAPTDVTTAWGAGWQDLGFTDESGVVVGKKDSWDSINLWQTTVPARMVPKSRAFTAKFTLEQINAVTLPLWAGGGTVSTNGASGYLYTISETLTSYERALGIEWTDNNGAITTRIIIPRGQVSDTTDITLTRDKSASLGITYDALGIDGVTPLAYWYSNDPNLTP</sequence>
<comment type="caution">
    <text evidence="1">The sequence shown here is derived from an EMBL/GenBank/DDBJ whole genome shotgun (WGS) entry which is preliminary data.</text>
</comment>
<dbReference type="Pfam" id="PF25681">
    <property type="entry name" value="Phage_TTP_17"/>
    <property type="match status" value="1"/>
</dbReference>
<accession>A0A540W4L7</accession>
<dbReference type="RefSeq" id="WP_141634532.1">
    <property type="nucleotide sequence ID" value="NZ_VIGB01000003.1"/>
</dbReference>
<dbReference type="EMBL" id="VIGB01000003">
    <property type="protein sequence ID" value="TQF03932.1"/>
    <property type="molecule type" value="Genomic_DNA"/>
</dbReference>
<name>A0A540W4L7_9ACTN</name>
<evidence type="ECO:0000313" key="2">
    <source>
        <dbReference type="Proteomes" id="UP000319103"/>
    </source>
</evidence>
<proteinExistence type="predicted"/>
<keyword evidence="2" id="KW-1185">Reference proteome</keyword>
<protein>
    <submittedName>
        <fullName evidence="1">Phage tail protein</fullName>
    </submittedName>
</protein>
<evidence type="ECO:0000313" key="1">
    <source>
        <dbReference type="EMBL" id="TQF03932.1"/>
    </source>
</evidence>
<reference evidence="1 2" key="1">
    <citation type="submission" date="2019-06" db="EMBL/GenBank/DDBJ databases">
        <title>Description of Kitasatospora acidophila sp. nov. isolated from pine grove soil, and reclassification of Streptomyces novaecaesareae to Kitasatospora novaeceasareae comb. nov.</title>
        <authorList>
            <person name="Kim M.J."/>
        </authorList>
    </citation>
    <scope>NUCLEOTIDE SEQUENCE [LARGE SCALE GENOMIC DNA]</scope>
    <source>
        <strain evidence="1 2">MMS16-CNU292</strain>
    </source>
</reference>
<dbReference type="InterPro" id="IPR058154">
    <property type="entry name" value="Bxb1_TTP-like"/>
</dbReference>